<dbReference type="InterPro" id="IPR040079">
    <property type="entry name" value="Glutathione_S-Trfase"/>
</dbReference>
<dbReference type="InterPro" id="IPR004045">
    <property type="entry name" value="Glutathione_S-Trfase_N"/>
</dbReference>
<evidence type="ECO:0008006" key="5">
    <source>
        <dbReference type="Google" id="ProtNLM"/>
    </source>
</evidence>
<dbReference type="Proteomes" id="UP000002171">
    <property type="component" value="Unassembled WGS sequence"/>
</dbReference>
<evidence type="ECO:0000259" key="2">
    <source>
        <dbReference type="PROSITE" id="PS50405"/>
    </source>
</evidence>
<comment type="caution">
    <text evidence="3">The sequence shown here is derived from an EMBL/GenBank/DDBJ whole genome shotgun (WGS) entry which is preliminary data.</text>
</comment>
<dbReference type="EMBL" id="AAOW01000004">
    <property type="protein sequence ID" value="EAR62084.1"/>
    <property type="molecule type" value="Genomic_DNA"/>
</dbReference>
<accession>A0A7U8C6A5</accession>
<dbReference type="GO" id="GO:0005737">
    <property type="term" value="C:cytoplasm"/>
    <property type="evidence" value="ECO:0007669"/>
    <property type="project" value="TreeGrafter"/>
</dbReference>
<dbReference type="PANTHER" id="PTHR43968:SF6">
    <property type="entry name" value="GLUTATHIONE S-TRANSFERASE OMEGA"/>
    <property type="match status" value="1"/>
</dbReference>
<reference evidence="3 4" key="1">
    <citation type="submission" date="2006-02" db="EMBL/GenBank/DDBJ databases">
        <authorList>
            <person name="Pinhassi J."/>
            <person name="Pedros-Alio C."/>
            <person name="Ferriera S."/>
            <person name="Johnson J."/>
            <person name="Kravitz S."/>
            <person name="Halpern A."/>
            <person name="Remington K."/>
            <person name="Beeson K."/>
            <person name="Tran B."/>
            <person name="Rogers Y.-H."/>
            <person name="Friedman R."/>
            <person name="Venter J.C."/>
        </authorList>
    </citation>
    <scope>NUCLEOTIDE SEQUENCE [LARGE SCALE GENOMIC DNA]</scope>
    <source>
        <strain evidence="3 4">MED92</strain>
    </source>
</reference>
<dbReference type="Pfam" id="PF00043">
    <property type="entry name" value="GST_C"/>
    <property type="match status" value="1"/>
</dbReference>
<dbReference type="SFLD" id="SFLDS00019">
    <property type="entry name" value="Glutathione_Transferase_(cytos"/>
    <property type="match status" value="1"/>
</dbReference>
<dbReference type="Gene3D" id="3.40.30.10">
    <property type="entry name" value="Glutaredoxin"/>
    <property type="match status" value="1"/>
</dbReference>
<sequence length="198" mass="23482">MRARLALAYSGVTTELREVVLKDKPQAMLDISPKGTVPVLHLQDGSVIDESLDIMFWALAKHDPDHWLPTEQDEQIRKLIEINDTEFKPWLDKYKYADRHPEYPQAYYRLQCEHWFKELETRLAKNQGWLITNTETLADYAILPFIRQCAHVDLQWFESAEYPQLQQWLSRFKESQLFSRIMPKFIKWEPGSTPISFP</sequence>
<dbReference type="Pfam" id="PF13409">
    <property type="entry name" value="GST_N_2"/>
    <property type="match status" value="1"/>
</dbReference>
<protein>
    <recommendedName>
        <fullName evidence="5">Glutathione S-transferase</fullName>
    </recommendedName>
</protein>
<dbReference type="SUPFAM" id="SSF47616">
    <property type="entry name" value="GST C-terminal domain-like"/>
    <property type="match status" value="1"/>
</dbReference>
<evidence type="ECO:0000313" key="3">
    <source>
        <dbReference type="EMBL" id="EAR62084.1"/>
    </source>
</evidence>
<dbReference type="Gene3D" id="1.20.1050.10">
    <property type="match status" value="1"/>
</dbReference>
<name>A0A7U8C6A5_NEPCE</name>
<keyword evidence="4" id="KW-1185">Reference proteome</keyword>
<feature type="domain" description="GST N-terminal" evidence="1">
    <location>
        <begin position="1"/>
        <end position="66"/>
    </location>
</feature>
<dbReference type="InterPro" id="IPR010987">
    <property type="entry name" value="Glutathione-S-Trfase_C-like"/>
</dbReference>
<dbReference type="SUPFAM" id="SSF52833">
    <property type="entry name" value="Thioredoxin-like"/>
    <property type="match status" value="1"/>
</dbReference>
<proteinExistence type="predicted"/>
<dbReference type="InterPro" id="IPR036282">
    <property type="entry name" value="Glutathione-S-Trfase_C_sf"/>
</dbReference>
<gene>
    <name evidence="3" type="ORF">MED92_10274</name>
</gene>
<dbReference type="InterPro" id="IPR004046">
    <property type="entry name" value="GST_C"/>
</dbReference>
<feature type="domain" description="GST C-terminal" evidence="2">
    <location>
        <begin position="68"/>
        <end position="190"/>
    </location>
</feature>
<dbReference type="PROSITE" id="PS50405">
    <property type="entry name" value="GST_CTER"/>
    <property type="match status" value="1"/>
</dbReference>
<dbReference type="CDD" id="cd03196">
    <property type="entry name" value="GST_C_5"/>
    <property type="match status" value="1"/>
</dbReference>
<evidence type="ECO:0000313" key="4">
    <source>
        <dbReference type="Proteomes" id="UP000002171"/>
    </source>
</evidence>
<evidence type="ECO:0000259" key="1">
    <source>
        <dbReference type="PROSITE" id="PS50404"/>
    </source>
</evidence>
<dbReference type="InterPro" id="IPR050983">
    <property type="entry name" value="GST_Omega/HSP26"/>
</dbReference>
<dbReference type="AlphaFoldDB" id="A0A7U8C6A5"/>
<organism evidence="3 4">
    <name type="scientific">Neptuniibacter caesariensis</name>
    <dbReference type="NCBI Taxonomy" id="207954"/>
    <lineage>
        <taxon>Bacteria</taxon>
        <taxon>Pseudomonadati</taxon>
        <taxon>Pseudomonadota</taxon>
        <taxon>Gammaproteobacteria</taxon>
        <taxon>Oceanospirillales</taxon>
        <taxon>Oceanospirillaceae</taxon>
        <taxon>Neptuniibacter</taxon>
    </lineage>
</organism>
<dbReference type="PANTHER" id="PTHR43968">
    <property type="match status" value="1"/>
</dbReference>
<dbReference type="PROSITE" id="PS50404">
    <property type="entry name" value="GST_NTER"/>
    <property type="match status" value="1"/>
</dbReference>
<dbReference type="InterPro" id="IPR036249">
    <property type="entry name" value="Thioredoxin-like_sf"/>
</dbReference>